<comment type="caution">
    <text evidence="1">The sequence shown here is derived from an EMBL/GenBank/DDBJ whole genome shotgun (WGS) entry which is preliminary data.</text>
</comment>
<accession>A0A229VW57</accession>
<dbReference type="EMBL" id="NEWD01000035">
    <property type="protein sequence ID" value="OXM99639.1"/>
    <property type="molecule type" value="Genomic_DNA"/>
</dbReference>
<keyword evidence="2" id="KW-1185">Reference proteome</keyword>
<protein>
    <submittedName>
        <fullName evidence="1">Uncharacterized protein</fullName>
    </submittedName>
</protein>
<proteinExistence type="predicted"/>
<evidence type="ECO:0000313" key="1">
    <source>
        <dbReference type="EMBL" id="OXM99639.1"/>
    </source>
</evidence>
<organism evidence="1 2">
    <name type="scientific">Bifidobacterium vansinderenii</name>
    <dbReference type="NCBI Taxonomy" id="1984871"/>
    <lineage>
        <taxon>Bacteria</taxon>
        <taxon>Bacillati</taxon>
        <taxon>Actinomycetota</taxon>
        <taxon>Actinomycetes</taxon>
        <taxon>Bifidobacteriales</taxon>
        <taxon>Bifidobacteriaceae</taxon>
        <taxon>Bifidobacterium</taxon>
    </lineage>
</organism>
<name>A0A229VW57_9BIFI</name>
<sequence>MGAVPYAATEQRTPALLGDADERSSALRTTPAAWDVSFLSQQCRVSL</sequence>
<reference evidence="1 2" key="1">
    <citation type="submission" date="2017-05" db="EMBL/GenBank/DDBJ databases">
        <title>Bifidobacterium vansinderenii sp. nov.</title>
        <authorList>
            <person name="Lugli G.A."/>
            <person name="Duranti S."/>
            <person name="Mangifesta M."/>
        </authorList>
    </citation>
    <scope>NUCLEOTIDE SEQUENCE [LARGE SCALE GENOMIC DNA]</scope>
    <source>
        <strain evidence="1 2">Tam10B</strain>
    </source>
</reference>
<evidence type="ECO:0000313" key="2">
    <source>
        <dbReference type="Proteomes" id="UP000215433"/>
    </source>
</evidence>
<dbReference type="AlphaFoldDB" id="A0A229VW57"/>
<gene>
    <name evidence="1" type="ORF">Tam10B_2116</name>
</gene>
<dbReference type="Proteomes" id="UP000215433">
    <property type="component" value="Unassembled WGS sequence"/>
</dbReference>